<dbReference type="RefSeq" id="WP_237465287.1">
    <property type="nucleotide sequence ID" value="NZ_CAKLDI010000001.1"/>
</dbReference>
<evidence type="ECO:0000256" key="2">
    <source>
        <dbReference type="ARBA" id="ARBA00009035"/>
    </source>
</evidence>
<gene>
    <name evidence="5" type="primary">yejK</name>
    <name evidence="5" type="ORF">VST7929_00925</name>
</gene>
<dbReference type="EMBL" id="CAKLDI010000001">
    <property type="protein sequence ID" value="CAH0533072.1"/>
    <property type="molecule type" value="Genomic_DNA"/>
</dbReference>
<dbReference type="Proteomes" id="UP000838672">
    <property type="component" value="Unassembled WGS sequence"/>
</dbReference>
<dbReference type="NCBIfam" id="NF001557">
    <property type="entry name" value="PRK00378.1"/>
    <property type="match status" value="1"/>
</dbReference>
<organism evidence="5 6">
    <name type="scientific">Vibrio stylophorae</name>
    <dbReference type="NCBI Taxonomy" id="659351"/>
    <lineage>
        <taxon>Bacteria</taxon>
        <taxon>Pseudomonadati</taxon>
        <taxon>Pseudomonadota</taxon>
        <taxon>Gammaproteobacteria</taxon>
        <taxon>Vibrionales</taxon>
        <taxon>Vibrionaceae</taxon>
        <taxon>Vibrio</taxon>
    </lineage>
</organism>
<evidence type="ECO:0000313" key="5">
    <source>
        <dbReference type="EMBL" id="CAH0533072.1"/>
    </source>
</evidence>
<accession>A0ABN8DR02</accession>
<evidence type="ECO:0000313" key="6">
    <source>
        <dbReference type="Proteomes" id="UP000838672"/>
    </source>
</evidence>
<dbReference type="HAMAP" id="MF_00730">
    <property type="entry name" value="NdpA"/>
    <property type="match status" value="1"/>
</dbReference>
<comment type="similarity">
    <text evidence="2 4">Belongs to the YejK family.</text>
</comment>
<name>A0ABN8DR02_9VIBR</name>
<dbReference type="InterPro" id="IPR007358">
    <property type="entry name" value="Nucleoid_associated_NdpA"/>
</dbReference>
<dbReference type="Pfam" id="PF04245">
    <property type="entry name" value="NA37"/>
    <property type="match status" value="1"/>
</dbReference>
<keyword evidence="3 4" id="KW-0963">Cytoplasm</keyword>
<sequence length="337" mass="38200">MSLELSNLILHQITKNSDETFSVVRRNNPLNLDDSSQHFVAELHRVYSAKAGKGFAGFKTESACQQWLGQLLKNELPFYDFSVQCAERLYQELSKYPFAQAGILVLAQYRSLATDYLFIGLLNRCDSLKVTDDLDIHNSDYLDVAKMDIAARIDLSSWQTEPESNRYLTFIKGRVGRKVGDFFLDFLEAENGMDTKVQNQVLLQAVEDFCTDARIESNERQDVRKQVYEYCNGQLKAGEEVDLKELSDSLPDSPEGSDFAQFTAAQGYELEESFPADRSTIRKLTKFVGAGGGISINFDSMLLGDRIFYDPKTDTLTIQGTPPNLRDQLQRRQNLDD</sequence>
<comment type="subcellular location">
    <subcellularLocation>
        <location evidence="1 4">Cytoplasm</location>
        <location evidence="1 4">Nucleoid</location>
    </subcellularLocation>
</comment>
<evidence type="ECO:0000256" key="3">
    <source>
        <dbReference type="ARBA" id="ARBA00022490"/>
    </source>
</evidence>
<keyword evidence="6" id="KW-1185">Reference proteome</keyword>
<comment type="caution">
    <text evidence="5">The sequence shown here is derived from an EMBL/GenBank/DDBJ whole genome shotgun (WGS) entry which is preliminary data.</text>
</comment>
<evidence type="ECO:0000256" key="1">
    <source>
        <dbReference type="ARBA" id="ARBA00004453"/>
    </source>
</evidence>
<evidence type="ECO:0000256" key="4">
    <source>
        <dbReference type="HAMAP-Rule" id="MF_00730"/>
    </source>
</evidence>
<reference evidence="5" key="1">
    <citation type="submission" date="2021-11" db="EMBL/GenBank/DDBJ databases">
        <authorList>
            <person name="Rodrigo-Torres L."/>
            <person name="Arahal R. D."/>
            <person name="Lucena T."/>
        </authorList>
    </citation>
    <scope>NUCLEOTIDE SEQUENCE</scope>
    <source>
        <strain evidence="5">CECT 7929</strain>
    </source>
</reference>
<protein>
    <recommendedName>
        <fullName evidence="4">Nucleoid-associated protein VST7929_00925</fullName>
    </recommendedName>
</protein>
<proteinExistence type="inferred from homology"/>
<dbReference type="PANTHER" id="PTHR38772">
    <property type="match status" value="1"/>
</dbReference>
<dbReference type="PANTHER" id="PTHR38772:SF1">
    <property type="entry name" value="NUCLEOID-ASSOCIATED PROTEIN YEJK"/>
    <property type="match status" value="1"/>
</dbReference>